<gene>
    <name evidence="3" type="ORF">SCA03_48040</name>
</gene>
<feature type="transmembrane region" description="Helical" evidence="1">
    <location>
        <begin position="458"/>
        <end position="477"/>
    </location>
</feature>
<feature type="chain" id="PRO_5021336075" description="DUF11 domain-containing protein" evidence="2">
    <location>
        <begin position="18"/>
        <end position="488"/>
    </location>
</feature>
<comment type="caution">
    <text evidence="3">The sequence shown here is derived from an EMBL/GenBank/DDBJ whole genome shotgun (WGS) entry which is preliminary data.</text>
</comment>
<sequence length="488" mass="52318">MLAVCGASAVAPPAAAAAPAGPDGGVRLSVEAPEEGGLYAASEGAEGQQDDFEFFVRPRHGVARNVEVTVDARALRAAGSLRPGHRCTGEDGVFHCRFDPRSLEYGAHVKPFRLRGRDGVRPGDGGTVRITARADNAPSAQARTRLVVRPPDLIGNRPERVPGRVEPGRRAQLRPSFANPGRWTVRSYGLKFSTYGDHLTLDRRFSNCWYASEDATRQDDTTAWCEFDTPLPPHSAWRVARPLTGRLDPEIPAESVRYEPVHEKRDKKVFSRRGEGPELTLERIPAEKVREDSRLSALVVHGTAQVDYAPVVRGTVRGRVGQTVSVRIGVRNVNGGRLPGVNPDHVEIVPPRGTTVVGTPYEVDGDPMDGACRAVRNRPGVRTCPLNSDAFESVDGRKGAASTVTVRFRIDRNVPGARGAVRAVGKYDRTPGNDTAALPADITGTTALGTSDGPDAPALVLTAFGGAATVAGWAVLLRRRLRRSAGDG</sequence>
<keyword evidence="1" id="KW-1133">Transmembrane helix</keyword>
<evidence type="ECO:0000256" key="1">
    <source>
        <dbReference type="SAM" id="Phobius"/>
    </source>
</evidence>
<dbReference type="Proteomes" id="UP000319210">
    <property type="component" value="Unassembled WGS sequence"/>
</dbReference>
<keyword evidence="1" id="KW-0472">Membrane</keyword>
<keyword evidence="1" id="KW-0812">Transmembrane</keyword>
<keyword evidence="2" id="KW-0732">Signal</keyword>
<evidence type="ECO:0008006" key="5">
    <source>
        <dbReference type="Google" id="ProtNLM"/>
    </source>
</evidence>
<evidence type="ECO:0000313" key="4">
    <source>
        <dbReference type="Proteomes" id="UP000319210"/>
    </source>
</evidence>
<keyword evidence="4" id="KW-1185">Reference proteome</keyword>
<protein>
    <recommendedName>
        <fullName evidence="5">DUF11 domain-containing protein</fullName>
    </recommendedName>
</protein>
<accession>A0A4Y3R673</accession>
<name>A0A4Y3R673_STRCI</name>
<dbReference type="EMBL" id="BJMM01000029">
    <property type="protein sequence ID" value="GEB52253.1"/>
    <property type="molecule type" value="Genomic_DNA"/>
</dbReference>
<reference evidence="3 4" key="1">
    <citation type="submission" date="2019-06" db="EMBL/GenBank/DDBJ databases">
        <title>Whole genome shotgun sequence of Streptomyces cacaoi subsp. cacaoi NBRC 12748.</title>
        <authorList>
            <person name="Hosoyama A."/>
            <person name="Uohara A."/>
            <person name="Ohji S."/>
            <person name="Ichikawa N."/>
        </authorList>
    </citation>
    <scope>NUCLEOTIDE SEQUENCE [LARGE SCALE GENOMIC DNA]</scope>
    <source>
        <strain evidence="3 4">NBRC 12748</strain>
    </source>
</reference>
<feature type="signal peptide" evidence="2">
    <location>
        <begin position="1"/>
        <end position="17"/>
    </location>
</feature>
<proteinExistence type="predicted"/>
<evidence type="ECO:0000256" key="2">
    <source>
        <dbReference type="SAM" id="SignalP"/>
    </source>
</evidence>
<dbReference type="AlphaFoldDB" id="A0A4Y3R673"/>
<evidence type="ECO:0000313" key="3">
    <source>
        <dbReference type="EMBL" id="GEB52253.1"/>
    </source>
</evidence>
<organism evidence="3 4">
    <name type="scientific">Streptomyces cacaoi</name>
    <dbReference type="NCBI Taxonomy" id="1898"/>
    <lineage>
        <taxon>Bacteria</taxon>
        <taxon>Bacillati</taxon>
        <taxon>Actinomycetota</taxon>
        <taxon>Actinomycetes</taxon>
        <taxon>Kitasatosporales</taxon>
        <taxon>Streptomycetaceae</taxon>
        <taxon>Streptomyces</taxon>
    </lineage>
</organism>